<dbReference type="GO" id="GO:1990456">
    <property type="term" value="P:mitochondrion-endoplasmic reticulum membrane tethering"/>
    <property type="evidence" value="ECO:0007669"/>
    <property type="project" value="TreeGrafter"/>
</dbReference>
<keyword evidence="6" id="KW-0446">Lipid-binding</keyword>
<evidence type="ECO:0000256" key="4">
    <source>
        <dbReference type="ARBA" id="ARBA00022989"/>
    </source>
</evidence>
<dbReference type="PANTHER" id="PTHR13466">
    <property type="entry name" value="TEX2 PROTEIN-RELATED"/>
    <property type="match status" value="1"/>
</dbReference>
<dbReference type="InterPro" id="IPR027537">
    <property type="entry name" value="Mmm1"/>
</dbReference>
<feature type="topological domain" description="Cytoplasmic" evidence="8">
    <location>
        <begin position="70"/>
        <end position="627"/>
    </location>
</feature>
<dbReference type="InterPro" id="IPR019411">
    <property type="entry name" value="MMM1_dom"/>
</dbReference>
<organism evidence="12 13">
    <name type="scientific">Testicularia cyperi</name>
    <dbReference type="NCBI Taxonomy" id="1882483"/>
    <lineage>
        <taxon>Eukaryota</taxon>
        <taxon>Fungi</taxon>
        <taxon>Dikarya</taxon>
        <taxon>Basidiomycota</taxon>
        <taxon>Ustilaginomycotina</taxon>
        <taxon>Ustilaginomycetes</taxon>
        <taxon>Ustilaginales</taxon>
        <taxon>Anthracoideaceae</taxon>
        <taxon>Testicularia</taxon>
    </lineage>
</organism>
<dbReference type="OrthoDB" id="5599157at2759"/>
<feature type="domain" description="SMP-LTD" evidence="11">
    <location>
        <begin position="194"/>
        <end position="421"/>
    </location>
</feature>
<keyword evidence="1" id="KW-0813">Transport</keyword>
<name>A0A317Y0S3_9BASI</name>
<dbReference type="InParanoid" id="A0A317Y0S3"/>
<keyword evidence="7 8" id="KW-0472">Membrane</keyword>
<dbReference type="FunCoup" id="A0A317Y0S3">
    <property type="interactions" value="69"/>
</dbReference>
<dbReference type="Pfam" id="PF10296">
    <property type="entry name" value="MMM1"/>
    <property type="match status" value="2"/>
</dbReference>
<comment type="subcellular location">
    <subcellularLocation>
        <location evidence="8">Endoplasmic reticulum membrane</location>
        <topology evidence="8">Single-pass type I membrane protein</topology>
    </subcellularLocation>
    <text evidence="8">The ERMES/MDM complex localizes to a few discrete foci (around 10 per single cell), that represent mitochondria-endoplasmic reticulum junctions. These foci are often found next to mtDNA nucleoids.</text>
</comment>
<dbReference type="GO" id="GO:0032865">
    <property type="term" value="C:ERMES complex"/>
    <property type="evidence" value="ECO:0007669"/>
    <property type="project" value="UniProtKB-UniRule"/>
</dbReference>
<evidence type="ECO:0000313" key="12">
    <source>
        <dbReference type="EMBL" id="PWZ03738.1"/>
    </source>
</evidence>
<evidence type="ECO:0000256" key="5">
    <source>
        <dbReference type="ARBA" id="ARBA00023055"/>
    </source>
</evidence>
<dbReference type="EMBL" id="KZ819188">
    <property type="protein sequence ID" value="PWZ03738.1"/>
    <property type="molecule type" value="Genomic_DNA"/>
</dbReference>
<dbReference type="CDD" id="cd21671">
    <property type="entry name" value="SMP_Mmm1"/>
    <property type="match status" value="1"/>
</dbReference>
<feature type="compositionally biased region" description="Low complexity" evidence="9">
    <location>
        <begin position="335"/>
        <end position="358"/>
    </location>
</feature>
<dbReference type="GO" id="GO:0008289">
    <property type="term" value="F:lipid binding"/>
    <property type="evidence" value="ECO:0007669"/>
    <property type="project" value="UniProtKB-KW"/>
</dbReference>
<evidence type="ECO:0000256" key="9">
    <source>
        <dbReference type="SAM" id="MobiDB-lite"/>
    </source>
</evidence>
<accession>A0A317Y0S3</accession>
<dbReference type="PROSITE" id="PS51847">
    <property type="entry name" value="SMP"/>
    <property type="match status" value="1"/>
</dbReference>
<evidence type="ECO:0000313" key="13">
    <source>
        <dbReference type="Proteomes" id="UP000246740"/>
    </source>
</evidence>
<reference evidence="12 13" key="1">
    <citation type="journal article" date="2018" name="Mol. Biol. Evol.">
        <title>Broad Genomic Sampling Reveals a Smut Pathogenic Ancestry of the Fungal Clade Ustilaginomycotina.</title>
        <authorList>
            <person name="Kijpornyongpan T."/>
            <person name="Mondo S.J."/>
            <person name="Barry K."/>
            <person name="Sandor L."/>
            <person name="Lee J."/>
            <person name="Lipzen A."/>
            <person name="Pangilinan J."/>
            <person name="LaButti K."/>
            <person name="Hainaut M."/>
            <person name="Henrissat B."/>
            <person name="Grigoriev I.V."/>
            <person name="Spatafora J.W."/>
            <person name="Aime M.C."/>
        </authorList>
    </citation>
    <scope>NUCLEOTIDE SEQUENCE [LARGE SCALE GENOMIC DNA]</scope>
    <source>
        <strain evidence="12 13">MCA 3645</strain>
    </source>
</reference>
<feature type="region of interest" description="Disordered" evidence="9">
    <location>
        <begin position="488"/>
        <end position="527"/>
    </location>
</feature>
<dbReference type="InterPro" id="IPR031468">
    <property type="entry name" value="SMP_LBD"/>
</dbReference>
<feature type="region of interest" description="Disordered" evidence="9">
    <location>
        <begin position="335"/>
        <end position="361"/>
    </location>
</feature>
<feature type="transmembrane region" description="Helical" evidence="10">
    <location>
        <begin position="45"/>
        <end position="68"/>
    </location>
</feature>
<evidence type="ECO:0000256" key="1">
    <source>
        <dbReference type="ARBA" id="ARBA00022448"/>
    </source>
</evidence>
<dbReference type="AlphaFoldDB" id="A0A317Y0S3"/>
<evidence type="ECO:0000256" key="3">
    <source>
        <dbReference type="ARBA" id="ARBA00022824"/>
    </source>
</evidence>
<dbReference type="GO" id="GO:0005789">
    <property type="term" value="C:endoplasmic reticulum membrane"/>
    <property type="evidence" value="ECO:0007669"/>
    <property type="project" value="UniProtKB-SubCell"/>
</dbReference>
<comment type="function">
    <text evidence="8">Component of the ERMES/MDM complex, which serves as a molecular tether to connect the endoplasmic reticulum (ER) and mitochondria. Components of this complex are involved in the control of mitochondrial shape and protein biogenesis, and function in nonvesicular lipid trafficking between the ER and mitochondria. The MDM12-MMM1 subcomplex functions in the major beta-barrel assembly pathway that is responsible for biogenesis of all outer membrane beta-barrel proteins, and acts in a late step after the SAM complex. The MDM10-MDM12-MMM1 subcomplex further acts in the TOM40-specific pathway after the action of the MDM12-MMM1 complex. Essential for establishing and maintaining the structure of mitochondria and maintenance of mtDNA nucleoids.</text>
</comment>
<comment type="subunit">
    <text evidence="8">Homodimer. Component of the ER-mitochondria encounter structure (ERMES) or MDM complex, composed of MMM1, MDM10, MDM12 and MDM34. A MMM1 homodimer associates with one molecule of MDM12 on each side in a pairwise head-to-tail manner, and the SMP-LTD domains of MMM1 and MDM12 generate a continuous hydrophobic tunnel for phospholipid trafficking.</text>
</comment>
<sequence>MSSWSYSGESASAAAVAAAAAADMGTNQPFPHQVSFITPASRWTFTQGLIVGQISMVIIALLLIRYVIFEDSATALEKERLMRLKISERRSKRHAKALLEDARRATAVSGGKIQPGASSRDKKGARAATFASILERTGYDISSHLAESTDWLNVMFAQAIAGYREDVLAGGVSLHPATHSHPSAGGAAGASARHHPGLHYSSLAADAAATADHIADMAPEKERTARDLMEEILNRATSSFLDPIRVTEADFGDAYPIFTNARVRPADDTGRTRIEIDVDYSDQITLAIDTKLLVNFPKPRFAVLPVSLSLTIVRFSGTLAIELFSSDPNATVLPTSAAGTTAGSSRRSTAKSAASTAPRSRHQLHFSLHPDFALEASATSLLGSRAKLQDIPKIEQLLISRLRGWILDRFVWPRYWSLTLPNLVPSPSAANAGAGSDAAHDKTENGTADTRGQQADGSEMKVDTGIEATDGSVIEPGHTVSIRQEMLRKGGRSGSDADAAAGGGGGGGGAGMGSKRPTALSSSMGVNGNGTGAGAGAGAGVGMAGIRSPIGSVEAWRAHTAGAYSHPAPGMLRNVHSGLGGGNNSASGSDSNAELPGGFSRSALVTGVGLGAQSSHSHIRSRPGYVP</sequence>
<feature type="region of interest" description="Disordered" evidence="9">
    <location>
        <begin position="430"/>
        <end position="460"/>
    </location>
</feature>
<evidence type="ECO:0000256" key="7">
    <source>
        <dbReference type="ARBA" id="ARBA00023136"/>
    </source>
</evidence>
<keyword evidence="5" id="KW-0445">Lipid transport</keyword>
<keyword evidence="2 8" id="KW-0812">Transmembrane</keyword>
<feature type="compositionally biased region" description="Polar residues" evidence="9">
    <location>
        <begin position="445"/>
        <end position="456"/>
    </location>
</feature>
<dbReference type="HAMAP" id="MF_03103">
    <property type="entry name" value="Mmm1"/>
    <property type="match status" value="1"/>
</dbReference>
<gene>
    <name evidence="8" type="primary">MMM1</name>
    <name evidence="12" type="ORF">BCV70DRAFT_197935</name>
</gene>
<evidence type="ECO:0000256" key="6">
    <source>
        <dbReference type="ARBA" id="ARBA00023121"/>
    </source>
</evidence>
<keyword evidence="3 8" id="KW-0256">Endoplasmic reticulum</keyword>
<keyword evidence="4 8" id="KW-1133">Transmembrane helix</keyword>
<evidence type="ECO:0000256" key="2">
    <source>
        <dbReference type="ARBA" id="ARBA00022692"/>
    </source>
</evidence>
<proteinExistence type="inferred from homology"/>
<dbReference type="PANTHER" id="PTHR13466:SF0">
    <property type="entry name" value="SMP-LTD DOMAIN-CONTAINING PROTEIN"/>
    <property type="match status" value="1"/>
</dbReference>
<keyword evidence="13" id="KW-1185">Reference proteome</keyword>
<feature type="region of interest" description="Disordered" evidence="9">
    <location>
        <begin position="575"/>
        <end position="598"/>
    </location>
</feature>
<feature type="compositionally biased region" description="Gly residues" evidence="9">
    <location>
        <begin position="501"/>
        <end position="512"/>
    </location>
</feature>
<protein>
    <recommendedName>
        <fullName evidence="8">Maintenance of mitochondrial morphology protein 1</fullName>
    </recommendedName>
</protein>
<feature type="topological domain" description="Lumenal" evidence="8">
    <location>
        <begin position="1"/>
        <end position="48"/>
    </location>
</feature>
<comment type="similarity">
    <text evidence="8">Belongs to the MMM1 family.</text>
</comment>
<evidence type="ECO:0000256" key="10">
    <source>
        <dbReference type="SAM" id="Phobius"/>
    </source>
</evidence>
<dbReference type="Proteomes" id="UP000246740">
    <property type="component" value="Unassembled WGS sequence"/>
</dbReference>
<evidence type="ECO:0000256" key="8">
    <source>
        <dbReference type="HAMAP-Rule" id="MF_03103"/>
    </source>
</evidence>
<evidence type="ECO:0000259" key="11">
    <source>
        <dbReference type="PROSITE" id="PS51847"/>
    </source>
</evidence>
<dbReference type="STRING" id="1882483.A0A317Y0S3"/>
<dbReference type="GO" id="GO:0045040">
    <property type="term" value="P:protein insertion into mitochondrial outer membrane"/>
    <property type="evidence" value="ECO:0007669"/>
    <property type="project" value="UniProtKB-UniRule"/>
</dbReference>
<dbReference type="GO" id="GO:0015914">
    <property type="term" value="P:phospholipid transport"/>
    <property type="evidence" value="ECO:0007669"/>
    <property type="project" value="TreeGrafter"/>
</dbReference>